<sequence length="121" mass="13526">MEYANSQAKVPGEANRYRRICLPYPCAKLVFAIEERLGRTTAGQTIEWLLNKVKSVVDALLGCDSTPPPQPTNFHAYYPVAPAKVPFPPAINPVANPNFVHPQGFVDKLEDEIPKYLNLLY</sequence>
<reference evidence="2" key="1">
    <citation type="journal article" date="2023" name="Nat. Plants">
        <title>Single-cell RNA sequencing provides a high-resolution roadmap for understanding the multicellular compartmentation of specialized metabolism.</title>
        <authorList>
            <person name="Sun S."/>
            <person name="Shen X."/>
            <person name="Li Y."/>
            <person name="Li Y."/>
            <person name="Wang S."/>
            <person name="Li R."/>
            <person name="Zhang H."/>
            <person name="Shen G."/>
            <person name="Guo B."/>
            <person name="Wei J."/>
            <person name="Xu J."/>
            <person name="St-Pierre B."/>
            <person name="Chen S."/>
            <person name="Sun C."/>
        </authorList>
    </citation>
    <scope>NUCLEOTIDE SEQUENCE [LARGE SCALE GENOMIC DNA]</scope>
</reference>
<organism evidence="1 2">
    <name type="scientific">Catharanthus roseus</name>
    <name type="common">Madagascar periwinkle</name>
    <name type="synonym">Vinca rosea</name>
    <dbReference type="NCBI Taxonomy" id="4058"/>
    <lineage>
        <taxon>Eukaryota</taxon>
        <taxon>Viridiplantae</taxon>
        <taxon>Streptophyta</taxon>
        <taxon>Embryophyta</taxon>
        <taxon>Tracheophyta</taxon>
        <taxon>Spermatophyta</taxon>
        <taxon>Magnoliopsida</taxon>
        <taxon>eudicotyledons</taxon>
        <taxon>Gunneridae</taxon>
        <taxon>Pentapetalae</taxon>
        <taxon>asterids</taxon>
        <taxon>lamiids</taxon>
        <taxon>Gentianales</taxon>
        <taxon>Apocynaceae</taxon>
        <taxon>Rauvolfioideae</taxon>
        <taxon>Vinceae</taxon>
        <taxon>Catharanthinae</taxon>
        <taxon>Catharanthus</taxon>
    </lineage>
</organism>
<protein>
    <submittedName>
        <fullName evidence="1">Uncharacterized protein</fullName>
    </submittedName>
</protein>
<gene>
    <name evidence="1" type="ORF">M9H77_21842</name>
</gene>
<accession>A0ACC0AQT6</accession>
<dbReference type="Proteomes" id="UP001060085">
    <property type="component" value="Linkage Group LG05"/>
</dbReference>
<evidence type="ECO:0000313" key="2">
    <source>
        <dbReference type="Proteomes" id="UP001060085"/>
    </source>
</evidence>
<evidence type="ECO:0000313" key="1">
    <source>
        <dbReference type="EMBL" id="KAI5662519.1"/>
    </source>
</evidence>
<dbReference type="EMBL" id="CM044705">
    <property type="protein sequence ID" value="KAI5662519.1"/>
    <property type="molecule type" value="Genomic_DNA"/>
</dbReference>
<comment type="caution">
    <text evidence="1">The sequence shown here is derived from an EMBL/GenBank/DDBJ whole genome shotgun (WGS) entry which is preliminary data.</text>
</comment>
<keyword evidence="2" id="KW-1185">Reference proteome</keyword>
<name>A0ACC0AQT6_CATRO</name>
<proteinExistence type="predicted"/>